<evidence type="ECO:0000259" key="3">
    <source>
        <dbReference type="PROSITE" id="PS50157"/>
    </source>
</evidence>
<reference evidence="4 5" key="1">
    <citation type="submission" date="2018-07" db="EMBL/GenBank/DDBJ databases">
        <title>Section-level genome sequencing of Aspergillus section Nigri to investigate inter- and intra-species variation.</title>
        <authorList>
            <consortium name="DOE Joint Genome Institute"/>
            <person name="Vesth T.C."/>
            <person name="Nybo J.L."/>
            <person name="Theobald S."/>
            <person name="Frisvad J.C."/>
            <person name="Larsen T.O."/>
            <person name="Nielsen K.F."/>
            <person name="Hoof J.B."/>
            <person name="Brandl J."/>
            <person name="Salamov A."/>
            <person name="Riley R."/>
            <person name="Gladden J.M."/>
            <person name="Phatale P."/>
            <person name="Nielsen M.T."/>
            <person name="Lyhne E.K."/>
            <person name="Kogle M.E."/>
            <person name="Strasser K."/>
            <person name="McDonnell E."/>
            <person name="Barry K."/>
            <person name="Clum A."/>
            <person name="Chen C."/>
            <person name="Nolan M."/>
            <person name="Sandor L."/>
            <person name="Kuo A."/>
            <person name="Lipzen A."/>
            <person name="Hainaut M."/>
            <person name="Drula E."/>
            <person name="Tsang A."/>
            <person name="Magnuson J.K."/>
            <person name="Henrissat B."/>
            <person name="Wiebenga A."/>
            <person name="Simmons B.A."/>
            <person name="Makela M.R."/>
            <person name="De vries R.P."/>
            <person name="Grigoriev I.V."/>
            <person name="Mortensen U.H."/>
            <person name="Baker S.E."/>
            <person name="Andersen M.R."/>
        </authorList>
    </citation>
    <scope>NUCLEOTIDE SEQUENCE [LARGE SCALE GENOMIC DNA]</scope>
    <source>
        <strain evidence="4 5">ATCC 13157</strain>
    </source>
</reference>
<name>A0A370PJE6_ASPPH</name>
<dbReference type="PROSITE" id="PS00028">
    <property type="entry name" value="ZINC_FINGER_C2H2_1"/>
    <property type="match status" value="1"/>
</dbReference>
<dbReference type="GO" id="GO:0008270">
    <property type="term" value="F:zinc ion binding"/>
    <property type="evidence" value="ECO:0007669"/>
    <property type="project" value="UniProtKB-KW"/>
</dbReference>
<dbReference type="Proteomes" id="UP000254937">
    <property type="component" value="Unassembled WGS sequence"/>
</dbReference>
<evidence type="ECO:0000256" key="2">
    <source>
        <dbReference type="SAM" id="MobiDB-lite"/>
    </source>
</evidence>
<organism evidence="4 5">
    <name type="scientific">Aspergillus phoenicis ATCC 13157</name>
    <dbReference type="NCBI Taxonomy" id="1353007"/>
    <lineage>
        <taxon>Eukaryota</taxon>
        <taxon>Fungi</taxon>
        <taxon>Dikarya</taxon>
        <taxon>Ascomycota</taxon>
        <taxon>Pezizomycotina</taxon>
        <taxon>Eurotiomycetes</taxon>
        <taxon>Eurotiomycetidae</taxon>
        <taxon>Eurotiales</taxon>
        <taxon>Aspergillaceae</taxon>
        <taxon>Aspergillus</taxon>
    </lineage>
</organism>
<dbReference type="EMBL" id="KZ851853">
    <property type="protein sequence ID" value="RDK42309.1"/>
    <property type="molecule type" value="Genomic_DNA"/>
</dbReference>
<sequence length="232" mass="25859">MPEAPNNNPPSWPSRGPSFSTSIHPTVEAPPLTDYADLNTAHQGHAPTYPTVPTIFTGSTTWDNNHGDVHVHTDHISWPNDGQGMYLVPPMLATIPGSFQSTTDDHDITYIHQFSNGLIPQPYIESFENMSDAIVGMGPLNTRAGAGLGTGSMQEDIAEPRRIGQQCGWPGCKYTQPFRRQADLARHVQTIHERPQSFQCPECGQRFNRKDNMSDHHLRAHIRPQYSTTRHS</sequence>
<feature type="domain" description="C2H2-type" evidence="3">
    <location>
        <begin position="198"/>
        <end position="226"/>
    </location>
</feature>
<evidence type="ECO:0000256" key="1">
    <source>
        <dbReference type="PROSITE-ProRule" id="PRU00042"/>
    </source>
</evidence>
<dbReference type="SMART" id="SM00355">
    <property type="entry name" value="ZnF_C2H2"/>
    <property type="match status" value="2"/>
</dbReference>
<dbReference type="Gene3D" id="3.30.160.60">
    <property type="entry name" value="Classic Zinc Finger"/>
    <property type="match status" value="2"/>
</dbReference>
<keyword evidence="5" id="KW-1185">Reference proteome</keyword>
<keyword evidence="1" id="KW-0862">Zinc</keyword>
<evidence type="ECO:0000313" key="4">
    <source>
        <dbReference type="EMBL" id="RDK42309.1"/>
    </source>
</evidence>
<proteinExistence type="predicted"/>
<dbReference type="PROSITE" id="PS50157">
    <property type="entry name" value="ZINC_FINGER_C2H2_2"/>
    <property type="match status" value="1"/>
</dbReference>
<dbReference type="SUPFAM" id="SSF57667">
    <property type="entry name" value="beta-beta-alpha zinc fingers"/>
    <property type="match status" value="1"/>
</dbReference>
<protein>
    <recommendedName>
        <fullName evidence="3">C2H2-type domain-containing protein</fullName>
    </recommendedName>
</protein>
<dbReference type="AlphaFoldDB" id="A0A370PJE6"/>
<keyword evidence="1" id="KW-0863">Zinc-finger</keyword>
<dbReference type="InterPro" id="IPR013087">
    <property type="entry name" value="Znf_C2H2_type"/>
</dbReference>
<accession>A0A370PJE6</accession>
<feature type="region of interest" description="Disordered" evidence="2">
    <location>
        <begin position="1"/>
        <end position="30"/>
    </location>
</feature>
<gene>
    <name evidence="4" type="ORF">M752DRAFT_15140</name>
</gene>
<keyword evidence="1" id="KW-0479">Metal-binding</keyword>
<dbReference type="Pfam" id="PF00096">
    <property type="entry name" value="zf-C2H2"/>
    <property type="match status" value="1"/>
</dbReference>
<evidence type="ECO:0000313" key="5">
    <source>
        <dbReference type="Proteomes" id="UP000254937"/>
    </source>
</evidence>
<dbReference type="InterPro" id="IPR036236">
    <property type="entry name" value="Znf_C2H2_sf"/>
</dbReference>